<dbReference type="AlphaFoldDB" id="A0A6G7CGI4"/>
<dbReference type="RefSeq" id="WP_165310598.1">
    <property type="nucleotide sequence ID" value="NZ_CP049331.1"/>
</dbReference>
<sequence>MKKFKASLFMATVVTLNGCSTLDSSSSFNDVVKSVKERQNYVQIVAKEIMPDSKAVVGADVVKTSLFYVGNFAKEVNLDVKESYVDMNVTTFKNYDRFDSVMVNNEHTPIVDYRPQAETCTEHCTVTQWFQFPLSETSISQFKGDKVEFTLSSKTNKNVVTFSLPKAYFDAVNNEAVYAMSKKSQQVTAPTEVKSKSLDMVQYWFNEGSAEQQKQFSDWAFSQRTSVTNMIQSESKAVEMMAYWYDKANKAEKSEILSWLIHQE</sequence>
<dbReference type="Proteomes" id="UP000503003">
    <property type="component" value="Chromosome 1"/>
</dbReference>
<proteinExistence type="predicted"/>
<organism evidence="1 2">
    <name type="scientific">Vibrio ziniensis</name>
    <dbReference type="NCBI Taxonomy" id="2711221"/>
    <lineage>
        <taxon>Bacteria</taxon>
        <taxon>Pseudomonadati</taxon>
        <taxon>Pseudomonadota</taxon>
        <taxon>Gammaproteobacteria</taxon>
        <taxon>Vibrionales</taxon>
        <taxon>Vibrionaceae</taxon>
        <taxon>Vibrio</taxon>
    </lineage>
</organism>
<evidence type="ECO:0008006" key="3">
    <source>
        <dbReference type="Google" id="ProtNLM"/>
    </source>
</evidence>
<dbReference type="EMBL" id="CP049331">
    <property type="protein sequence ID" value="QIH41199.1"/>
    <property type="molecule type" value="Genomic_DNA"/>
</dbReference>
<keyword evidence="2" id="KW-1185">Reference proteome</keyword>
<evidence type="ECO:0000313" key="2">
    <source>
        <dbReference type="Proteomes" id="UP000503003"/>
    </source>
</evidence>
<protein>
    <recommendedName>
        <fullName evidence="3">DUF2057 domain-containing protein</fullName>
    </recommendedName>
</protein>
<dbReference type="KEGG" id="vzi:G5S32_04005"/>
<accession>A0A6G7CGI4</accession>
<name>A0A6G7CGI4_9VIBR</name>
<reference evidence="1 2" key="1">
    <citation type="submission" date="2020-02" db="EMBL/GenBank/DDBJ databases">
        <title>A complete genome of a marine bacterium Vibrio sp. ZWAL4003 isolated from the mangrove sediment with the ability to degrade polysaccharides.</title>
        <authorList>
            <person name="Wu J."/>
            <person name="Qu W."/>
            <person name="Zeng R."/>
        </authorList>
    </citation>
    <scope>NUCLEOTIDE SEQUENCE [LARGE SCALE GENOMIC DNA]</scope>
    <source>
        <strain evidence="1 2">ZWAL4003</strain>
    </source>
</reference>
<evidence type="ECO:0000313" key="1">
    <source>
        <dbReference type="EMBL" id="QIH41199.1"/>
    </source>
</evidence>
<gene>
    <name evidence="1" type="ORF">G5S32_04005</name>
</gene>